<name>A0A1L9S4W7_9EURO</name>
<dbReference type="Gene3D" id="1.10.630.10">
    <property type="entry name" value="Cytochrome P450"/>
    <property type="match status" value="1"/>
</dbReference>
<evidence type="ECO:0000313" key="4">
    <source>
        <dbReference type="EMBL" id="OJJ42191.1"/>
    </source>
</evidence>
<dbReference type="EMBL" id="KV878365">
    <property type="protein sequence ID" value="OJJ42191.1"/>
    <property type="molecule type" value="Genomic_DNA"/>
</dbReference>
<protein>
    <recommendedName>
        <fullName evidence="6">Cytochrome P450</fullName>
    </recommendedName>
</protein>
<keyword evidence="2" id="KW-0408">Iron</keyword>
<dbReference type="RefSeq" id="XP_022576701.1">
    <property type="nucleotide sequence ID" value="XM_022730177.1"/>
</dbReference>
<dbReference type="PRINTS" id="PR00385">
    <property type="entry name" value="P450"/>
</dbReference>
<keyword evidence="3" id="KW-1133">Transmembrane helix</keyword>
<keyword evidence="3" id="KW-0472">Membrane</keyword>
<dbReference type="STRING" id="1073090.A0A1L9S4W7"/>
<dbReference type="InterPro" id="IPR036396">
    <property type="entry name" value="Cyt_P450_sf"/>
</dbReference>
<evidence type="ECO:0000256" key="1">
    <source>
        <dbReference type="ARBA" id="ARBA00010617"/>
    </source>
</evidence>
<dbReference type="AlphaFoldDB" id="A0A1L9S4W7"/>
<proteinExistence type="inferred from homology"/>
<dbReference type="PRINTS" id="PR00463">
    <property type="entry name" value="EP450I"/>
</dbReference>
<dbReference type="CDD" id="cd11069">
    <property type="entry name" value="CYP_FUM15-like"/>
    <property type="match status" value="1"/>
</dbReference>
<dbReference type="Pfam" id="PF00067">
    <property type="entry name" value="p450"/>
    <property type="match status" value="1"/>
</dbReference>
<dbReference type="PANTHER" id="PTHR24305">
    <property type="entry name" value="CYTOCHROME P450"/>
    <property type="match status" value="1"/>
</dbReference>
<evidence type="ECO:0000256" key="3">
    <source>
        <dbReference type="SAM" id="Phobius"/>
    </source>
</evidence>
<keyword evidence="5" id="KW-1185">Reference proteome</keyword>
<comment type="cofactor">
    <cofactor evidence="2">
        <name>heme</name>
        <dbReference type="ChEBI" id="CHEBI:30413"/>
    </cofactor>
</comment>
<dbReference type="InterPro" id="IPR002401">
    <property type="entry name" value="Cyt_P450_E_grp-I"/>
</dbReference>
<dbReference type="VEuPathDB" id="FungiDB:ASPZODRAFT_77483"/>
<feature type="transmembrane region" description="Helical" evidence="3">
    <location>
        <begin position="26"/>
        <end position="47"/>
    </location>
</feature>
<evidence type="ECO:0008006" key="6">
    <source>
        <dbReference type="Google" id="ProtNLM"/>
    </source>
</evidence>
<keyword evidence="2" id="KW-0479">Metal-binding</keyword>
<dbReference type="GO" id="GO:0005506">
    <property type="term" value="F:iron ion binding"/>
    <property type="evidence" value="ECO:0007669"/>
    <property type="project" value="InterPro"/>
</dbReference>
<dbReference type="PANTHER" id="PTHR24305:SF166">
    <property type="entry name" value="CYTOCHROME P450 12A4, MITOCHONDRIAL-RELATED"/>
    <property type="match status" value="1"/>
</dbReference>
<comment type="similarity">
    <text evidence="1">Belongs to the cytochrome P450 family.</text>
</comment>
<dbReference type="GO" id="GO:0020037">
    <property type="term" value="F:heme binding"/>
    <property type="evidence" value="ECO:0007669"/>
    <property type="project" value="InterPro"/>
</dbReference>
<gene>
    <name evidence="4" type="ORF">ASPZODRAFT_77483</name>
</gene>
<sequence length="514" mass="57208">MAAWIIIVGCVFHAVLWKSTRWPTLLSIPLTLFVLLVWKVLLWPFVFSPLRRLPEPKGGHLLTGHTHLVPNERSGMPHDEWINEIPDVPLVRYRMRWNKEVVFVTSAPTLAEVLVQKNYEFSKPASLRRGLGRILGVGLIVAEGQEHKTQRKLLMPAFSHRHVKNLYPVFWEQACRLVEVLEEETGKTGQATLDITDWLARATLDILGVAGLGEAFDTLHHPDHEICTAYRGVFEQRRPAGRIALLLMMARHVLSPVLPQRDPISVATETLTGVARRLIANKTRQTGASASGGKDIISVALSSGQFTDRMLENHLLTFLAAGHETTATTLTWAVYALCLYPKVQERLREELRQSLPMQDSAVTAESLDTLPYLQAVCNEVLRVYPPAGLTRRIAVRDTLVQGQFIPAGTELAIVLRATNLSTRLWGADAREFRPERWLKTPSGGGSTSNYAFMTFLHGPRSCIGQGFARGEFACLLAALVRAFTIELAEDGPIVIETGLTSRPRGGLKVRLTHV</sequence>
<evidence type="ECO:0000313" key="5">
    <source>
        <dbReference type="Proteomes" id="UP000184188"/>
    </source>
</evidence>
<dbReference type="InterPro" id="IPR001128">
    <property type="entry name" value="Cyt_P450"/>
</dbReference>
<dbReference type="GO" id="GO:0004497">
    <property type="term" value="F:monooxygenase activity"/>
    <property type="evidence" value="ECO:0007669"/>
    <property type="project" value="InterPro"/>
</dbReference>
<evidence type="ECO:0000256" key="2">
    <source>
        <dbReference type="PIRSR" id="PIRSR602401-1"/>
    </source>
</evidence>
<dbReference type="Proteomes" id="UP000184188">
    <property type="component" value="Unassembled WGS sequence"/>
</dbReference>
<reference evidence="5" key="1">
    <citation type="journal article" date="2017" name="Genome Biol.">
        <title>Comparative genomics reveals high biological diversity and specific adaptations in the industrially and medically important fungal genus Aspergillus.</title>
        <authorList>
            <person name="de Vries R.P."/>
            <person name="Riley R."/>
            <person name="Wiebenga A."/>
            <person name="Aguilar-Osorio G."/>
            <person name="Amillis S."/>
            <person name="Uchima C.A."/>
            <person name="Anderluh G."/>
            <person name="Asadollahi M."/>
            <person name="Askin M."/>
            <person name="Barry K."/>
            <person name="Battaglia E."/>
            <person name="Bayram O."/>
            <person name="Benocci T."/>
            <person name="Braus-Stromeyer S.A."/>
            <person name="Caldana C."/>
            <person name="Canovas D."/>
            <person name="Cerqueira G.C."/>
            <person name="Chen F."/>
            <person name="Chen W."/>
            <person name="Choi C."/>
            <person name="Clum A."/>
            <person name="Dos Santos R.A."/>
            <person name="Damasio A.R."/>
            <person name="Diallinas G."/>
            <person name="Emri T."/>
            <person name="Fekete E."/>
            <person name="Flipphi M."/>
            <person name="Freyberg S."/>
            <person name="Gallo A."/>
            <person name="Gournas C."/>
            <person name="Habgood R."/>
            <person name="Hainaut M."/>
            <person name="Harispe M.L."/>
            <person name="Henrissat B."/>
            <person name="Hilden K.S."/>
            <person name="Hope R."/>
            <person name="Hossain A."/>
            <person name="Karabika E."/>
            <person name="Karaffa L."/>
            <person name="Karanyi Z."/>
            <person name="Krasevec N."/>
            <person name="Kuo A."/>
            <person name="Kusch H."/>
            <person name="LaButti K."/>
            <person name="Lagendijk E.L."/>
            <person name="Lapidus A."/>
            <person name="Levasseur A."/>
            <person name="Lindquist E."/>
            <person name="Lipzen A."/>
            <person name="Logrieco A.F."/>
            <person name="MacCabe A."/>
            <person name="Maekelae M.R."/>
            <person name="Malavazi I."/>
            <person name="Melin P."/>
            <person name="Meyer V."/>
            <person name="Mielnichuk N."/>
            <person name="Miskei M."/>
            <person name="Molnar A.P."/>
            <person name="Mule G."/>
            <person name="Ngan C.Y."/>
            <person name="Orejas M."/>
            <person name="Orosz E."/>
            <person name="Ouedraogo J.P."/>
            <person name="Overkamp K.M."/>
            <person name="Park H.-S."/>
            <person name="Perrone G."/>
            <person name="Piumi F."/>
            <person name="Punt P.J."/>
            <person name="Ram A.F."/>
            <person name="Ramon A."/>
            <person name="Rauscher S."/>
            <person name="Record E."/>
            <person name="Riano-Pachon D.M."/>
            <person name="Robert V."/>
            <person name="Roehrig J."/>
            <person name="Ruller R."/>
            <person name="Salamov A."/>
            <person name="Salih N.S."/>
            <person name="Samson R.A."/>
            <person name="Sandor E."/>
            <person name="Sanguinetti M."/>
            <person name="Schuetze T."/>
            <person name="Sepcic K."/>
            <person name="Shelest E."/>
            <person name="Sherlock G."/>
            <person name="Sophianopoulou V."/>
            <person name="Squina F.M."/>
            <person name="Sun H."/>
            <person name="Susca A."/>
            <person name="Todd R.B."/>
            <person name="Tsang A."/>
            <person name="Unkles S.E."/>
            <person name="van de Wiele N."/>
            <person name="van Rossen-Uffink D."/>
            <person name="Oliveira J.V."/>
            <person name="Vesth T.C."/>
            <person name="Visser J."/>
            <person name="Yu J.-H."/>
            <person name="Zhou M."/>
            <person name="Andersen M.R."/>
            <person name="Archer D.B."/>
            <person name="Baker S.E."/>
            <person name="Benoit I."/>
            <person name="Brakhage A.A."/>
            <person name="Braus G.H."/>
            <person name="Fischer R."/>
            <person name="Frisvad J.C."/>
            <person name="Goldman G.H."/>
            <person name="Houbraken J."/>
            <person name="Oakley B."/>
            <person name="Pocsi I."/>
            <person name="Scazzocchio C."/>
            <person name="Seiboth B."/>
            <person name="vanKuyk P.A."/>
            <person name="Wortman J."/>
            <person name="Dyer P.S."/>
            <person name="Grigoriev I.V."/>
        </authorList>
    </citation>
    <scope>NUCLEOTIDE SEQUENCE [LARGE SCALE GENOMIC DNA]</scope>
    <source>
        <strain evidence="5">CBS 506.65</strain>
    </source>
</reference>
<dbReference type="SUPFAM" id="SSF48264">
    <property type="entry name" value="Cytochrome P450"/>
    <property type="match status" value="1"/>
</dbReference>
<feature type="binding site" description="axial binding residue" evidence="2">
    <location>
        <position position="462"/>
    </location>
    <ligand>
        <name>heme</name>
        <dbReference type="ChEBI" id="CHEBI:30413"/>
    </ligand>
    <ligandPart>
        <name>Fe</name>
        <dbReference type="ChEBI" id="CHEBI:18248"/>
    </ligandPart>
</feature>
<keyword evidence="2" id="KW-0349">Heme</keyword>
<organism evidence="4 5">
    <name type="scientific">Penicilliopsis zonata CBS 506.65</name>
    <dbReference type="NCBI Taxonomy" id="1073090"/>
    <lineage>
        <taxon>Eukaryota</taxon>
        <taxon>Fungi</taxon>
        <taxon>Dikarya</taxon>
        <taxon>Ascomycota</taxon>
        <taxon>Pezizomycotina</taxon>
        <taxon>Eurotiomycetes</taxon>
        <taxon>Eurotiomycetidae</taxon>
        <taxon>Eurotiales</taxon>
        <taxon>Aspergillaceae</taxon>
        <taxon>Penicilliopsis</taxon>
    </lineage>
</organism>
<dbReference type="GO" id="GO:0016705">
    <property type="term" value="F:oxidoreductase activity, acting on paired donors, with incorporation or reduction of molecular oxygen"/>
    <property type="evidence" value="ECO:0007669"/>
    <property type="project" value="InterPro"/>
</dbReference>
<dbReference type="InterPro" id="IPR050121">
    <property type="entry name" value="Cytochrome_P450_monoxygenase"/>
</dbReference>
<dbReference type="GeneID" id="34616641"/>
<keyword evidence="3" id="KW-0812">Transmembrane</keyword>
<accession>A0A1L9S4W7</accession>
<dbReference type="OrthoDB" id="1470350at2759"/>